<keyword evidence="2" id="KW-1185">Reference proteome</keyword>
<name>A0ABR0A790_9CRUS</name>
<comment type="caution">
    <text evidence="1">The sequence shown here is derived from an EMBL/GenBank/DDBJ whole genome shotgun (WGS) entry which is preliminary data.</text>
</comment>
<protein>
    <submittedName>
        <fullName evidence="1">Uncharacterized protein</fullName>
    </submittedName>
</protein>
<evidence type="ECO:0000313" key="2">
    <source>
        <dbReference type="Proteomes" id="UP001234178"/>
    </source>
</evidence>
<sequence>MTSNTWEPLAVSSHAVNVDRYCSVIYYECSSFFLFAGGFEMLCSQEFLNKKNNKKEENRHSCMKRRENISIYFSLAFAAGGHNSFAYRVVSLDSLIYGLIIRKDAPSLRVRAQKKKRSACATPFPNDN</sequence>
<dbReference type="Proteomes" id="UP001234178">
    <property type="component" value="Unassembled WGS sequence"/>
</dbReference>
<dbReference type="EMBL" id="JAOYFB010000036">
    <property type="protein sequence ID" value="KAK4021012.1"/>
    <property type="molecule type" value="Genomic_DNA"/>
</dbReference>
<accession>A0ABR0A790</accession>
<reference evidence="1 2" key="1">
    <citation type="journal article" date="2023" name="Nucleic Acids Res.">
        <title>The hologenome of Daphnia magna reveals possible DNA methylation and microbiome-mediated evolution of the host genome.</title>
        <authorList>
            <person name="Chaturvedi A."/>
            <person name="Li X."/>
            <person name="Dhandapani V."/>
            <person name="Marshall H."/>
            <person name="Kissane S."/>
            <person name="Cuenca-Cambronero M."/>
            <person name="Asole G."/>
            <person name="Calvet F."/>
            <person name="Ruiz-Romero M."/>
            <person name="Marangio P."/>
            <person name="Guigo R."/>
            <person name="Rago D."/>
            <person name="Mirbahai L."/>
            <person name="Eastwood N."/>
            <person name="Colbourne J.K."/>
            <person name="Zhou J."/>
            <person name="Mallon E."/>
            <person name="Orsini L."/>
        </authorList>
    </citation>
    <scope>NUCLEOTIDE SEQUENCE [LARGE SCALE GENOMIC DNA]</scope>
    <source>
        <strain evidence="1">LRV0_1</strain>
    </source>
</reference>
<gene>
    <name evidence="1" type="ORF">OUZ56_002946</name>
</gene>
<proteinExistence type="predicted"/>
<evidence type="ECO:0000313" key="1">
    <source>
        <dbReference type="EMBL" id="KAK4021012.1"/>
    </source>
</evidence>
<organism evidence="1 2">
    <name type="scientific">Daphnia magna</name>
    <dbReference type="NCBI Taxonomy" id="35525"/>
    <lineage>
        <taxon>Eukaryota</taxon>
        <taxon>Metazoa</taxon>
        <taxon>Ecdysozoa</taxon>
        <taxon>Arthropoda</taxon>
        <taxon>Crustacea</taxon>
        <taxon>Branchiopoda</taxon>
        <taxon>Diplostraca</taxon>
        <taxon>Cladocera</taxon>
        <taxon>Anomopoda</taxon>
        <taxon>Daphniidae</taxon>
        <taxon>Daphnia</taxon>
    </lineage>
</organism>